<dbReference type="EMBL" id="AHNU02000073">
    <property type="protein sequence ID" value="EMN88803.1"/>
    <property type="molecule type" value="Genomic_DNA"/>
</dbReference>
<keyword evidence="2" id="KW-1185">Reference proteome</keyword>
<protein>
    <submittedName>
        <fullName evidence="1">Uncharacterized protein</fullName>
    </submittedName>
</protein>
<dbReference type="AlphaFoldDB" id="M6Q824"/>
<gene>
    <name evidence="1" type="ORF">LEP1GSC108_1378</name>
</gene>
<comment type="caution">
    <text evidence="1">The sequence shown here is derived from an EMBL/GenBank/DDBJ whole genome shotgun (WGS) entry which is preliminary data.</text>
</comment>
<reference evidence="1 2" key="1">
    <citation type="submission" date="2013-01" db="EMBL/GenBank/DDBJ databases">
        <authorList>
            <person name="Harkins D.M."/>
            <person name="Durkin A.S."/>
            <person name="Brinkac L.M."/>
            <person name="Haft D.H."/>
            <person name="Selengut J.D."/>
            <person name="Sanka R."/>
            <person name="DePew J."/>
            <person name="Purushe J."/>
            <person name="Chanthongthip A."/>
            <person name="Lattana O."/>
            <person name="Phetsouvanh R."/>
            <person name="Newton P.N."/>
            <person name="Vinetz J.M."/>
            <person name="Sutton G.G."/>
            <person name="Nierman W.C."/>
            <person name="Fouts D.E."/>
        </authorList>
    </citation>
    <scope>NUCLEOTIDE SEQUENCE [LARGE SCALE GENOMIC DNA]</scope>
    <source>
        <strain evidence="1 2">UI 13098</strain>
    </source>
</reference>
<proteinExistence type="predicted"/>
<evidence type="ECO:0000313" key="1">
    <source>
        <dbReference type="EMBL" id="EMN88803.1"/>
    </source>
</evidence>
<sequence length="38" mass="4388">MILQKSEIEREKFKVTTLSSGSRPVGKISWRKILKISL</sequence>
<name>M6Q824_9LEPT</name>
<organism evidence="1 2">
    <name type="scientific">Leptospira weilii str. UI 13098</name>
    <dbReference type="NCBI Taxonomy" id="1088542"/>
    <lineage>
        <taxon>Bacteria</taxon>
        <taxon>Pseudomonadati</taxon>
        <taxon>Spirochaetota</taxon>
        <taxon>Spirochaetia</taxon>
        <taxon>Leptospirales</taxon>
        <taxon>Leptospiraceae</taxon>
        <taxon>Leptospira</taxon>
    </lineage>
</organism>
<dbReference type="Proteomes" id="UP000012118">
    <property type="component" value="Unassembled WGS sequence"/>
</dbReference>
<evidence type="ECO:0000313" key="2">
    <source>
        <dbReference type="Proteomes" id="UP000012118"/>
    </source>
</evidence>
<accession>M6Q824</accession>